<name>A0A0L8V2V5_9BACT</name>
<reference evidence="2" key="1">
    <citation type="submission" date="2015-07" db="EMBL/GenBank/DDBJ databases">
        <title>Genome sequencing of Sunxiuqinia dokdonensis strain SK.</title>
        <authorList>
            <person name="Ahn S."/>
            <person name="Kim B.-C."/>
        </authorList>
    </citation>
    <scope>NUCLEOTIDE SEQUENCE [LARGE SCALE GENOMIC DNA]</scope>
    <source>
        <strain evidence="2">SK</strain>
    </source>
</reference>
<sequence length="45" mass="5568">MYSQLFTWRQKGDYDDLFDFQKENVEPYFEPVNDFISVIEIMIQK</sequence>
<organism evidence="1 2">
    <name type="scientific">Sunxiuqinia dokdonensis</name>
    <dbReference type="NCBI Taxonomy" id="1409788"/>
    <lineage>
        <taxon>Bacteria</taxon>
        <taxon>Pseudomonadati</taxon>
        <taxon>Bacteroidota</taxon>
        <taxon>Bacteroidia</taxon>
        <taxon>Marinilabiliales</taxon>
        <taxon>Prolixibacteraceae</taxon>
        <taxon>Sunxiuqinia</taxon>
    </lineage>
</organism>
<comment type="caution">
    <text evidence="1">The sequence shown here is derived from an EMBL/GenBank/DDBJ whole genome shotgun (WGS) entry which is preliminary data.</text>
</comment>
<evidence type="ECO:0000313" key="1">
    <source>
        <dbReference type="EMBL" id="KOH42761.1"/>
    </source>
</evidence>
<proteinExistence type="predicted"/>
<dbReference type="STRING" id="1409788.NC99_44330"/>
<accession>A0A0L8V2V5</accession>
<dbReference type="EMBL" id="LGIA01000213">
    <property type="protein sequence ID" value="KOH42761.1"/>
    <property type="molecule type" value="Genomic_DNA"/>
</dbReference>
<keyword evidence="2" id="KW-1185">Reference proteome</keyword>
<dbReference type="AlphaFoldDB" id="A0A0L8V2V5"/>
<protein>
    <submittedName>
        <fullName evidence="1">Uncharacterized protein</fullName>
    </submittedName>
</protein>
<gene>
    <name evidence="1" type="ORF">NC99_44330</name>
</gene>
<evidence type="ECO:0000313" key="2">
    <source>
        <dbReference type="Proteomes" id="UP000036958"/>
    </source>
</evidence>
<dbReference type="Proteomes" id="UP000036958">
    <property type="component" value="Unassembled WGS sequence"/>
</dbReference>